<dbReference type="PROSITE" id="PS51910">
    <property type="entry name" value="GH18_2"/>
    <property type="match status" value="1"/>
</dbReference>
<dbReference type="InterPro" id="IPR001579">
    <property type="entry name" value="Glyco_hydro_18_chit_AS"/>
</dbReference>
<dbReference type="SUPFAM" id="SSF51445">
    <property type="entry name" value="(Trans)glycosidases"/>
    <property type="match status" value="1"/>
</dbReference>
<dbReference type="Pfam" id="PF00704">
    <property type="entry name" value="Glyco_hydro_18"/>
    <property type="match status" value="1"/>
</dbReference>
<dbReference type="EMBL" id="CAEZYE010000007">
    <property type="protein sequence ID" value="CAB4702918.1"/>
    <property type="molecule type" value="Genomic_DNA"/>
</dbReference>
<dbReference type="InterPro" id="IPR029070">
    <property type="entry name" value="Chitinase_insertion_sf"/>
</dbReference>
<gene>
    <name evidence="4" type="ORF">UFOPK2655_00250</name>
    <name evidence="5" type="ORF">UFOPK3077_01285</name>
    <name evidence="6" type="ORF">UFOPK3667_01183</name>
    <name evidence="7" type="ORF">UFOPK3903_01004</name>
    <name evidence="8" type="ORF">UFOPK4444_00159</name>
</gene>
<evidence type="ECO:0000313" key="6">
    <source>
        <dbReference type="EMBL" id="CAB4928879.1"/>
    </source>
</evidence>
<name>A0A6J7VZY7_9ZZZZ</name>
<evidence type="ECO:0000256" key="1">
    <source>
        <dbReference type="ARBA" id="ARBA00022801"/>
    </source>
</evidence>
<dbReference type="GO" id="GO:0008061">
    <property type="term" value="F:chitin binding"/>
    <property type="evidence" value="ECO:0007669"/>
    <property type="project" value="InterPro"/>
</dbReference>
<dbReference type="InterPro" id="IPR011583">
    <property type="entry name" value="Chitinase_II/V-like_cat"/>
</dbReference>
<reference evidence="8" key="1">
    <citation type="submission" date="2020-05" db="EMBL/GenBank/DDBJ databases">
        <authorList>
            <person name="Chiriac C."/>
            <person name="Salcher M."/>
            <person name="Ghai R."/>
            <person name="Kavagutti S V."/>
        </authorList>
    </citation>
    <scope>NUCLEOTIDE SEQUENCE</scope>
</reference>
<accession>A0A6J7VZY7</accession>
<dbReference type="EMBL" id="CAFBRZ010000005">
    <property type="protein sequence ID" value="CAB5142546.1"/>
    <property type="molecule type" value="Genomic_DNA"/>
</dbReference>
<evidence type="ECO:0000313" key="7">
    <source>
        <dbReference type="EMBL" id="CAB4978495.1"/>
    </source>
</evidence>
<dbReference type="InterPro" id="IPR001223">
    <property type="entry name" value="Glyco_hydro18_cat"/>
</dbReference>
<organism evidence="8">
    <name type="scientific">freshwater metagenome</name>
    <dbReference type="NCBI Taxonomy" id="449393"/>
    <lineage>
        <taxon>unclassified sequences</taxon>
        <taxon>metagenomes</taxon>
        <taxon>ecological metagenomes</taxon>
    </lineage>
</organism>
<evidence type="ECO:0000259" key="3">
    <source>
        <dbReference type="PROSITE" id="PS51910"/>
    </source>
</evidence>
<dbReference type="SMART" id="SM00636">
    <property type="entry name" value="Glyco_18"/>
    <property type="match status" value="1"/>
</dbReference>
<evidence type="ECO:0000313" key="4">
    <source>
        <dbReference type="EMBL" id="CAB4702918.1"/>
    </source>
</evidence>
<dbReference type="AlphaFoldDB" id="A0A6J7VZY7"/>
<dbReference type="EMBL" id="CAFBOD010000010">
    <property type="protein sequence ID" value="CAB4978495.1"/>
    <property type="molecule type" value="Genomic_DNA"/>
</dbReference>
<evidence type="ECO:0000256" key="2">
    <source>
        <dbReference type="ARBA" id="ARBA00023295"/>
    </source>
</evidence>
<dbReference type="PANTHER" id="PTHR46066">
    <property type="entry name" value="CHITINASE DOMAIN-CONTAINING PROTEIN 1 FAMILY MEMBER"/>
    <property type="match status" value="1"/>
</dbReference>
<dbReference type="PANTHER" id="PTHR46066:SF2">
    <property type="entry name" value="CHITINASE DOMAIN-CONTAINING PROTEIN 1"/>
    <property type="match status" value="1"/>
</dbReference>
<evidence type="ECO:0000313" key="5">
    <source>
        <dbReference type="EMBL" id="CAB4812159.1"/>
    </source>
</evidence>
<dbReference type="GO" id="GO:0004553">
    <property type="term" value="F:hydrolase activity, hydrolyzing O-glycosyl compounds"/>
    <property type="evidence" value="ECO:0007669"/>
    <property type="project" value="InterPro"/>
</dbReference>
<evidence type="ECO:0000313" key="8">
    <source>
        <dbReference type="EMBL" id="CAB5142546.1"/>
    </source>
</evidence>
<dbReference type="PROSITE" id="PS01095">
    <property type="entry name" value="GH18_1"/>
    <property type="match status" value="1"/>
</dbReference>
<feature type="domain" description="GH18" evidence="3">
    <location>
        <begin position="79"/>
        <end position="420"/>
    </location>
</feature>
<dbReference type="GO" id="GO:0005975">
    <property type="term" value="P:carbohydrate metabolic process"/>
    <property type="evidence" value="ECO:0007669"/>
    <property type="project" value="InterPro"/>
</dbReference>
<keyword evidence="2" id="KW-0326">Glycosidase</keyword>
<dbReference type="Gene3D" id="3.20.20.80">
    <property type="entry name" value="Glycosidases"/>
    <property type="match status" value="1"/>
</dbReference>
<dbReference type="Gene3D" id="3.10.50.10">
    <property type="match status" value="1"/>
</dbReference>
<keyword evidence="1" id="KW-0378">Hydrolase</keyword>
<dbReference type="InterPro" id="IPR017853">
    <property type="entry name" value="GH"/>
</dbReference>
<proteinExistence type="predicted"/>
<dbReference type="EMBL" id="CAFAAS010000018">
    <property type="protein sequence ID" value="CAB4812159.1"/>
    <property type="molecule type" value="Genomic_DNA"/>
</dbReference>
<dbReference type="EMBL" id="CAFBMU010000016">
    <property type="protein sequence ID" value="CAB4928879.1"/>
    <property type="molecule type" value="Genomic_DNA"/>
</dbReference>
<sequence length="617" mass="66981">MLRRFRTATSVFLCTVLLFPAAANAVENQPRTIVSGWIPYYSVKTIMPFIKKQPSAPISTPGAPVTCEPNEYSPADIAALNASYLYTNKDLMKEVMPFWFTLKSPTVIRDDYTTGNPSWPMADTLCLMRKTGLKIIPTITDGTDKLVLAGYLANAKTRSTIVQSIVNLVNMNNFDGIDLDFEGFAFVDGNTTWAKTAPNWILFIKDLSAQLHAAQKLLSVSSPYAFNPTEKIKGYTVYAWADIASSIDRLRIMTYDYSVAKPGPIGPFPWTEKTLQYAISVMPASKVFMGLPGYGRDWITSIVGTCPTSAPPGLTLGAKAATFKMNYADAKAVIDQALPSFDVVSSEATYSYVQSFNGLTAKGAATSCAVSRTVWYQNERSYTERMNLVVKYQLGGAALWTLGMEDPKATTALRNVALAIAPDTVTSVLTVENSVKNQVNFGDPFTLKGVLTLKDNSAVVGVNVSLEMKRASESSWTKISEAATVQDGTISFPIKIANSAAFRLTTTGTWERAESTSPEVDVSVLPKMILSKPASVVHNTAFQVNGQLLPTVGGASVALQQLTVGQWRNFAANVLTDSQGRFSITANATNRGVLTMRVQINNGTQSINSTEFSIVVR</sequence>
<protein>
    <submittedName>
        <fullName evidence="8">Unannotated protein</fullName>
    </submittedName>
</protein>